<dbReference type="InterPro" id="IPR005119">
    <property type="entry name" value="LysR_subst-bd"/>
</dbReference>
<dbReference type="Proteomes" id="UP000240243">
    <property type="component" value="Unassembled WGS sequence"/>
</dbReference>
<proteinExistence type="inferred from homology"/>
<dbReference type="Pfam" id="PF00126">
    <property type="entry name" value="HTH_1"/>
    <property type="match status" value="1"/>
</dbReference>
<feature type="domain" description="HTH lysR-type" evidence="5">
    <location>
        <begin position="7"/>
        <end position="64"/>
    </location>
</feature>
<evidence type="ECO:0000256" key="1">
    <source>
        <dbReference type="ARBA" id="ARBA00009437"/>
    </source>
</evidence>
<keyword evidence="3" id="KW-0238">DNA-binding</keyword>
<dbReference type="PANTHER" id="PTHR30126:SF40">
    <property type="entry name" value="HTH-TYPE TRANSCRIPTIONAL REGULATOR GLTR"/>
    <property type="match status" value="1"/>
</dbReference>
<gene>
    <name evidence="6" type="ORF">C7H85_15800</name>
</gene>
<protein>
    <submittedName>
        <fullName evidence="6">LysR family transcriptional regulator</fullName>
    </submittedName>
</protein>
<dbReference type="PROSITE" id="PS50931">
    <property type="entry name" value="HTH_LYSR"/>
    <property type="match status" value="1"/>
</dbReference>
<dbReference type="InterPro" id="IPR000847">
    <property type="entry name" value="LysR_HTH_N"/>
</dbReference>
<dbReference type="InterPro" id="IPR036388">
    <property type="entry name" value="WH-like_DNA-bd_sf"/>
</dbReference>
<evidence type="ECO:0000259" key="5">
    <source>
        <dbReference type="PROSITE" id="PS50931"/>
    </source>
</evidence>
<evidence type="ECO:0000256" key="2">
    <source>
        <dbReference type="ARBA" id="ARBA00023015"/>
    </source>
</evidence>
<dbReference type="InterPro" id="IPR036390">
    <property type="entry name" value="WH_DNA-bd_sf"/>
</dbReference>
<dbReference type="Pfam" id="PF03466">
    <property type="entry name" value="LysR_substrate"/>
    <property type="match status" value="1"/>
</dbReference>
<evidence type="ECO:0000256" key="3">
    <source>
        <dbReference type="ARBA" id="ARBA00023125"/>
    </source>
</evidence>
<dbReference type="Gene3D" id="1.10.10.10">
    <property type="entry name" value="Winged helix-like DNA-binding domain superfamily/Winged helix DNA-binding domain"/>
    <property type="match status" value="1"/>
</dbReference>
<evidence type="ECO:0000313" key="6">
    <source>
        <dbReference type="EMBL" id="PSJ43710.1"/>
    </source>
</evidence>
<dbReference type="EMBL" id="PXYG01000008">
    <property type="protein sequence ID" value="PSJ43710.1"/>
    <property type="molecule type" value="Genomic_DNA"/>
</dbReference>
<evidence type="ECO:0000256" key="4">
    <source>
        <dbReference type="ARBA" id="ARBA00023163"/>
    </source>
</evidence>
<keyword evidence="4" id="KW-0804">Transcription</keyword>
<dbReference type="SUPFAM" id="SSF53850">
    <property type="entry name" value="Periplasmic binding protein-like II"/>
    <property type="match status" value="1"/>
</dbReference>
<dbReference type="PRINTS" id="PR00039">
    <property type="entry name" value="HTHLYSR"/>
</dbReference>
<dbReference type="CDD" id="cd08442">
    <property type="entry name" value="PBP2_YofA_SoxR_like"/>
    <property type="match status" value="1"/>
</dbReference>
<dbReference type="GO" id="GO:0003700">
    <property type="term" value="F:DNA-binding transcription factor activity"/>
    <property type="evidence" value="ECO:0007669"/>
    <property type="project" value="InterPro"/>
</dbReference>
<dbReference type="PANTHER" id="PTHR30126">
    <property type="entry name" value="HTH-TYPE TRANSCRIPTIONAL REGULATOR"/>
    <property type="match status" value="1"/>
</dbReference>
<dbReference type="AlphaFoldDB" id="A0A2P7R0G8"/>
<comment type="caution">
    <text evidence="6">The sequence shown here is derived from an EMBL/GenBank/DDBJ whole genome shotgun (WGS) entry which is preliminary data.</text>
</comment>
<dbReference type="Gene3D" id="3.40.190.290">
    <property type="match status" value="1"/>
</dbReference>
<accession>A0A2P7R0G8</accession>
<evidence type="ECO:0000313" key="7">
    <source>
        <dbReference type="Proteomes" id="UP000240243"/>
    </source>
</evidence>
<dbReference type="FunFam" id="1.10.10.10:FF:000001">
    <property type="entry name" value="LysR family transcriptional regulator"/>
    <property type="match status" value="1"/>
</dbReference>
<keyword evidence="7" id="KW-1185">Reference proteome</keyword>
<name>A0A2P7R0G8_9GAMM</name>
<organism evidence="6 7">
    <name type="scientific">Zobellella endophytica</name>
    <dbReference type="NCBI Taxonomy" id="2116700"/>
    <lineage>
        <taxon>Bacteria</taxon>
        <taxon>Pseudomonadati</taxon>
        <taxon>Pseudomonadota</taxon>
        <taxon>Gammaproteobacteria</taxon>
        <taxon>Aeromonadales</taxon>
        <taxon>Aeromonadaceae</taxon>
        <taxon>Zobellella</taxon>
    </lineage>
</organism>
<keyword evidence="2" id="KW-0805">Transcription regulation</keyword>
<comment type="similarity">
    <text evidence="1">Belongs to the LysR transcriptional regulatory family.</text>
</comment>
<dbReference type="GO" id="GO:0000976">
    <property type="term" value="F:transcription cis-regulatory region binding"/>
    <property type="evidence" value="ECO:0007669"/>
    <property type="project" value="TreeGrafter"/>
</dbReference>
<sequence length="291" mass="31693">MAKAMAMDLHELRVFLAVWEQGGVTAAARQLHCVQSNVTARLQALESSLGTPLFYRRARGMVPTPAAEKLQGYARRMLHLAELARQSVQPRAQPEGSLVLGSMETTAAIRLPPALADFHRAHPGVEIQLHTGTSAELRRGVLEYRLEGALVGGEVDHPDLEQQVVFAEEMVLVAPAGCSGLEDEGVRALLGFRQGCSYQALLDAWLKELGRPPLRLMEFGSLEAILGCVAAGMGVSLMPRAVVEHRDYGRGLRRLPVPERLARVNTCFIRRRDMPPSAALQDLLARLGGVA</sequence>
<reference evidence="6 7" key="1">
    <citation type="submission" date="2018-03" db="EMBL/GenBank/DDBJ databases">
        <title>The draft genome of Zobellella sp. 59N8.</title>
        <authorList>
            <person name="Liu L."/>
            <person name="Li L."/>
            <person name="Zhang X."/>
            <person name="Liang L."/>
            <person name="Wang T."/>
        </authorList>
    </citation>
    <scope>NUCLEOTIDE SEQUENCE [LARGE SCALE GENOMIC DNA]</scope>
    <source>
        <strain evidence="6 7">59N8</strain>
    </source>
</reference>
<dbReference type="SUPFAM" id="SSF46785">
    <property type="entry name" value="Winged helix' DNA-binding domain"/>
    <property type="match status" value="1"/>
</dbReference>